<keyword evidence="1" id="KW-0808">Transferase</keyword>
<dbReference type="Pfam" id="PF17906">
    <property type="entry name" value="HTH_48"/>
    <property type="match status" value="1"/>
</dbReference>
<dbReference type="InterPro" id="IPR036554">
    <property type="entry name" value="GHMP_kinase_C_sf"/>
</dbReference>
<keyword evidence="6" id="KW-1185">Reference proteome</keyword>
<accession>A0ABY6LBK7</accession>
<protein>
    <submittedName>
        <fullName evidence="5">Uncharacterized protein</fullName>
    </submittedName>
</protein>
<evidence type="ECO:0000259" key="4">
    <source>
        <dbReference type="Pfam" id="PF17906"/>
    </source>
</evidence>
<dbReference type="PANTHER" id="PTHR32463">
    <property type="entry name" value="L-FUCOSE KINASE"/>
    <property type="match status" value="1"/>
</dbReference>
<organism evidence="5 6">
    <name type="scientific">Cordylochernes scorpioides</name>
    <dbReference type="NCBI Taxonomy" id="51811"/>
    <lineage>
        <taxon>Eukaryota</taxon>
        <taxon>Metazoa</taxon>
        <taxon>Ecdysozoa</taxon>
        <taxon>Arthropoda</taxon>
        <taxon>Chelicerata</taxon>
        <taxon>Arachnida</taxon>
        <taxon>Pseudoscorpiones</taxon>
        <taxon>Cheliferoidea</taxon>
        <taxon>Chernetidae</taxon>
        <taxon>Cordylochernes</taxon>
    </lineage>
</organism>
<dbReference type="SUPFAM" id="SSF55060">
    <property type="entry name" value="GHMP Kinase, C-terminal domain"/>
    <property type="match status" value="1"/>
</dbReference>
<dbReference type="InterPro" id="IPR052203">
    <property type="entry name" value="GHMP_Kinase-Related"/>
</dbReference>
<feature type="domain" description="Mos1 transposase HTH" evidence="4">
    <location>
        <begin position="122"/>
        <end position="170"/>
    </location>
</feature>
<dbReference type="Proteomes" id="UP001235939">
    <property type="component" value="Chromosome 15"/>
</dbReference>
<sequence length="185" mass="20641">MTEPLTSSNVQNVIREWYLQDIAESGVSRTDLFQPCPQEAVEALKTGNLAELGHYLARYRDTKAKLTRGYQPAHLDALMKILEPFAHAQLFPGAGGGGFLAVLLNDPDSLPALRSAVEAHNVFLRGVLLHYFNMKKIAAESHRILIEVYGDHALAEKRYQKGFARFESGNFDLEEEERTGALTKV</sequence>
<dbReference type="PANTHER" id="PTHR32463:SF0">
    <property type="entry name" value="L-FUCOSE KINASE"/>
    <property type="match status" value="1"/>
</dbReference>
<feature type="domain" description="GHMP kinase C-terminal" evidence="3">
    <location>
        <begin position="40"/>
        <end position="120"/>
    </location>
</feature>
<gene>
    <name evidence="5" type="ORF">LAZ67_15000452</name>
</gene>
<evidence type="ECO:0000313" key="5">
    <source>
        <dbReference type="EMBL" id="UYV77308.1"/>
    </source>
</evidence>
<reference evidence="5 6" key="1">
    <citation type="submission" date="2022-01" db="EMBL/GenBank/DDBJ databases">
        <title>A chromosomal length assembly of Cordylochernes scorpioides.</title>
        <authorList>
            <person name="Zeh D."/>
            <person name="Zeh J."/>
        </authorList>
    </citation>
    <scope>NUCLEOTIDE SEQUENCE [LARGE SCALE GENOMIC DNA]</scope>
    <source>
        <strain evidence="5">IN4F17</strain>
        <tissue evidence="5">Whole Body</tissue>
    </source>
</reference>
<evidence type="ECO:0000259" key="3">
    <source>
        <dbReference type="Pfam" id="PF08544"/>
    </source>
</evidence>
<dbReference type="Gene3D" id="3.30.70.890">
    <property type="entry name" value="GHMP kinase, C-terminal domain"/>
    <property type="match status" value="1"/>
</dbReference>
<dbReference type="Gene3D" id="1.10.10.1450">
    <property type="match status" value="1"/>
</dbReference>
<proteinExistence type="predicted"/>
<name>A0ABY6LBK7_9ARAC</name>
<dbReference type="Pfam" id="PF08544">
    <property type="entry name" value="GHMP_kinases_C"/>
    <property type="match status" value="1"/>
</dbReference>
<dbReference type="InterPro" id="IPR041426">
    <property type="entry name" value="Mos1_HTH"/>
</dbReference>
<evidence type="ECO:0000256" key="2">
    <source>
        <dbReference type="ARBA" id="ARBA00022777"/>
    </source>
</evidence>
<evidence type="ECO:0000313" key="6">
    <source>
        <dbReference type="Proteomes" id="UP001235939"/>
    </source>
</evidence>
<keyword evidence="2" id="KW-0418">Kinase</keyword>
<dbReference type="EMBL" id="CP092877">
    <property type="protein sequence ID" value="UYV77308.1"/>
    <property type="molecule type" value="Genomic_DNA"/>
</dbReference>
<dbReference type="InterPro" id="IPR013750">
    <property type="entry name" value="GHMP_kinase_C_dom"/>
</dbReference>
<evidence type="ECO:0000256" key="1">
    <source>
        <dbReference type="ARBA" id="ARBA00022679"/>
    </source>
</evidence>